<feature type="compositionally biased region" description="Basic and acidic residues" evidence="1">
    <location>
        <begin position="1"/>
        <end position="14"/>
    </location>
</feature>
<evidence type="ECO:0000313" key="3">
    <source>
        <dbReference type="EMBL" id="GAA5176662.1"/>
    </source>
</evidence>
<comment type="caution">
    <text evidence="3">The sequence shown here is derived from an EMBL/GenBank/DDBJ whole genome shotgun (WGS) entry which is preliminary data.</text>
</comment>
<feature type="compositionally biased region" description="Basic and acidic residues" evidence="1">
    <location>
        <begin position="665"/>
        <end position="676"/>
    </location>
</feature>
<accession>A0ABP9RF96</accession>
<keyword evidence="2" id="KW-0812">Transmembrane</keyword>
<feature type="compositionally biased region" description="Low complexity" evidence="1">
    <location>
        <begin position="505"/>
        <end position="515"/>
    </location>
</feature>
<keyword evidence="4" id="KW-1185">Reference proteome</keyword>
<feature type="compositionally biased region" description="Low complexity" evidence="1">
    <location>
        <begin position="115"/>
        <end position="126"/>
    </location>
</feature>
<feature type="region of interest" description="Disordered" evidence="1">
    <location>
        <begin position="463"/>
        <end position="676"/>
    </location>
</feature>
<dbReference type="InterPro" id="IPR045782">
    <property type="entry name" value="TrbL_3"/>
</dbReference>
<dbReference type="Proteomes" id="UP001428817">
    <property type="component" value="Unassembled WGS sequence"/>
</dbReference>
<feature type="transmembrane region" description="Helical" evidence="2">
    <location>
        <begin position="306"/>
        <end position="325"/>
    </location>
</feature>
<feature type="compositionally biased region" description="Gly residues" evidence="1">
    <location>
        <begin position="491"/>
        <end position="504"/>
    </location>
</feature>
<proteinExistence type="predicted"/>
<feature type="transmembrane region" description="Helical" evidence="2">
    <location>
        <begin position="218"/>
        <end position="237"/>
    </location>
</feature>
<evidence type="ECO:0000256" key="1">
    <source>
        <dbReference type="SAM" id="MobiDB-lite"/>
    </source>
</evidence>
<gene>
    <name evidence="3" type="ORF">GCM10023321_85600</name>
</gene>
<keyword evidence="2" id="KW-0472">Membrane</keyword>
<feature type="transmembrane region" description="Helical" evidence="2">
    <location>
        <begin position="249"/>
        <end position="267"/>
    </location>
</feature>
<feature type="compositionally biased region" description="Basic and acidic residues" evidence="1">
    <location>
        <begin position="473"/>
        <end position="490"/>
    </location>
</feature>
<feature type="transmembrane region" description="Helical" evidence="2">
    <location>
        <begin position="406"/>
        <end position="423"/>
    </location>
</feature>
<reference evidence="4" key="1">
    <citation type="journal article" date="2019" name="Int. J. Syst. Evol. Microbiol.">
        <title>The Global Catalogue of Microorganisms (GCM) 10K type strain sequencing project: providing services to taxonomists for standard genome sequencing and annotation.</title>
        <authorList>
            <consortium name="The Broad Institute Genomics Platform"/>
            <consortium name="The Broad Institute Genome Sequencing Center for Infectious Disease"/>
            <person name="Wu L."/>
            <person name="Ma J."/>
        </authorList>
    </citation>
    <scope>NUCLEOTIDE SEQUENCE [LARGE SCALE GENOMIC DNA]</scope>
    <source>
        <strain evidence="4">JCM 18303</strain>
    </source>
</reference>
<dbReference type="PANTHER" id="PTHR24216">
    <property type="entry name" value="PAXILLIN-RELATED"/>
    <property type="match status" value="1"/>
</dbReference>
<dbReference type="RefSeq" id="WP_185058320.1">
    <property type="nucleotide sequence ID" value="NZ_BAABJP010000069.1"/>
</dbReference>
<name>A0ABP9RF96_9PSEU</name>
<protein>
    <recommendedName>
        <fullName evidence="5">Integral membrane protein</fullName>
    </recommendedName>
</protein>
<dbReference type="EMBL" id="BAABJP010000069">
    <property type="protein sequence ID" value="GAA5176662.1"/>
    <property type="molecule type" value="Genomic_DNA"/>
</dbReference>
<feature type="region of interest" description="Disordered" evidence="1">
    <location>
        <begin position="115"/>
        <end position="168"/>
    </location>
</feature>
<evidence type="ECO:0000313" key="4">
    <source>
        <dbReference type="Proteomes" id="UP001428817"/>
    </source>
</evidence>
<feature type="compositionally biased region" description="Low complexity" evidence="1">
    <location>
        <begin position="606"/>
        <end position="633"/>
    </location>
</feature>
<feature type="transmembrane region" description="Helical" evidence="2">
    <location>
        <begin position="41"/>
        <end position="64"/>
    </location>
</feature>
<dbReference type="Pfam" id="PF19590">
    <property type="entry name" value="TrbL_3"/>
    <property type="match status" value="1"/>
</dbReference>
<feature type="transmembrane region" description="Helical" evidence="2">
    <location>
        <begin position="363"/>
        <end position="386"/>
    </location>
</feature>
<organism evidence="3 4">
    <name type="scientific">Pseudonocardia eucalypti</name>
    <dbReference type="NCBI Taxonomy" id="648755"/>
    <lineage>
        <taxon>Bacteria</taxon>
        <taxon>Bacillati</taxon>
        <taxon>Actinomycetota</taxon>
        <taxon>Actinomycetes</taxon>
        <taxon>Pseudonocardiales</taxon>
        <taxon>Pseudonocardiaceae</taxon>
        <taxon>Pseudonocardia</taxon>
    </lineage>
</organism>
<feature type="compositionally biased region" description="Basic and acidic residues" evidence="1">
    <location>
        <begin position="593"/>
        <end position="605"/>
    </location>
</feature>
<evidence type="ECO:0000256" key="2">
    <source>
        <dbReference type="SAM" id="Phobius"/>
    </source>
</evidence>
<feature type="compositionally biased region" description="Pro residues" evidence="1">
    <location>
        <begin position="127"/>
        <end position="149"/>
    </location>
</feature>
<keyword evidence="2" id="KW-1133">Transmembrane helix</keyword>
<evidence type="ECO:0008006" key="5">
    <source>
        <dbReference type="Google" id="ProtNLM"/>
    </source>
</evidence>
<feature type="region of interest" description="Disordered" evidence="1">
    <location>
        <begin position="1"/>
        <end position="35"/>
    </location>
</feature>
<sequence length="676" mass="69235">MTPRLRDRAGEFRPHPATGTPASSGPARGRPAAKRGRGRPACAVAVLVVAAAALVAFLGTAGVASTLRSMATAPTVTATTCVATRTAYALATSPAAAVATFSTVATARGLGAATPAPARAQLAGPAPAQPAPPSPTPPPAPAPSGPPPGQGGSGATTSSEDRGPLGGLMDDAGDWIARNVVLSGLDPMLSMLGNTLLSTPDPARVPAVVDLWQTSRTIAVSLYGLLVMASFLIAGAFETLQNRYTPRQMLPRLLVGFVAVHLSLWLIGQATALANAVATALLGQLDARAAADSMRVIIRNALDAEGVWLIFVVAAFVVLLAGLLIGYVVRLALLSLITVTAPLALACHALPHTEPLARQWWRALGALLVAQAGQALTLALSLRLFFAPGVVPFGMAPAEARAMMPFLLLAAMWIMVKLPFWALSQAQGGGRGGSLLSSVVKTWMAVKTLGVVKAAATAGRDRRWRINGPRLSQDPRDPGRHRGRGGRRDGGGAGGGPTGPGGPRGPRVGPRPTGPADRHGPTVSPAGGAGTPRRPVPVWRTSPPAPPGQRPTGPGKPATRPPGHPAGPTRPASTPAGPATRGEDRAPATTARTWHEVAQRQREQHQAQQRAQRRGPAAATPGPSGPAGTAAPAGRPPGYPRPGRAGHRPPPAPPASGATARPRTRPTEARRPDTRR</sequence>
<dbReference type="PANTHER" id="PTHR24216:SF65">
    <property type="entry name" value="PAXILLIN-LIKE PROTEIN 1"/>
    <property type="match status" value="1"/>
</dbReference>